<dbReference type="RefSeq" id="WP_302039632.1">
    <property type="nucleotide sequence ID" value="NZ_JAUKPO010000014.1"/>
</dbReference>
<feature type="signal peptide" evidence="1">
    <location>
        <begin position="1"/>
        <end position="21"/>
    </location>
</feature>
<gene>
    <name evidence="2" type="ORF">Q0590_21315</name>
</gene>
<protein>
    <recommendedName>
        <fullName evidence="4">Toxin-antitoxin system YwqK family antitoxin</fullName>
    </recommendedName>
</protein>
<organism evidence="2 3">
    <name type="scientific">Rhodocytophaga aerolata</name>
    <dbReference type="NCBI Taxonomy" id="455078"/>
    <lineage>
        <taxon>Bacteria</taxon>
        <taxon>Pseudomonadati</taxon>
        <taxon>Bacteroidota</taxon>
        <taxon>Cytophagia</taxon>
        <taxon>Cytophagales</taxon>
        <taxon>Rhodocytophagaceae</taxon>
        <taxon>Rhodocytophaga</taxon>
    </lineage>
</organism>
<dbReference type="Proteomes" id="UP001168528">
    <property type="component" value="Unassembled WGS sequence"/>
</dbReference>
<dbReference type="Gene3D" id="3.90.930.1">
    <property type="match status" value="1"/>
</dbReference>
<dbReference type="SUPFAM" id="SSF82185">
    <property type="entry name" value="Histone H3 K4-specific methyltransferase SET7/9 N-terminal domain"/>
    <property type="match status" value="1"/>
</dbReference>
<accession>A0ABT8R9Q7</accession>
<evidence type="ECO:0000256" key="1">
    <source>
        <dbReference type="SAM" id="SignalP"/>
    </source>
</evidence>
<keyword evidence="1" id="KW-0732">Signal</keyword>
<keyword evidence="3" id="KW-1185">Reference proteome</keyword>
<feature type="chain" id="PRO_5045802126" description="Toxin-antitoxin system YwqK family antitoxin" evidence="1">
    <location>
        <begin position="22"/>
        <end position="278"/>
    </location>
</feature>
<comment type="caution">
    <text evidence="2">The sequence shown here is derived from an EMBL/GenBank/DDBJ whole genome shotgun (WGS) entry which is preliminary data.</text>
</comment>
<evidence type="ECO:0000313" key="2">
    <source>
        <dbReference type="EMBL" id="MDO1448831.1"/>
    </source>
</evidence>
<reference evidence="2" key="1">
    <citation type="submission" date="2023-07" db="EMBL/GenBank/DDBJ databases">
        <title>The genome sequence of Rhodocytophaga aerolata KACC 12507.</title>
        <authorList>
            <person name="Zhang X."/>
        </authorList>
    </citation>
    <scope>NUCLEOTIDE SEQUENCE</scope>
    <source>
        <strain evidence="2">KACC 12507</strain>
    </source>
</reference>
<dbReference type="EMBL" id="JAUKPO010000014">
    <property type="protein sequence ID" value="MDO1448831.1"/>
    <property type="molecule type" value="Genomic_DNA"/>
</dbReference>
<evidence type="ECO:0000313" key="3">
    <source>
        <dbReference type="Proteomes" id="UP001168528"/>
    </source>
</evidence>
<name>A0ABT8R9Q7_9BACT</name>
<proteinExistence type="predicted"/>
<sequence>MKINLLSLLLISFLWHNAAHAQITEDSLTNSILPELDLVTSTKKEEKKKTPAKKKNKKEYLGVKMKKQFTKVGSGPRQVIELFYYMHTYEDPNLYAQDVYWYDMKKKAISRSKNIDKTFMRPLHGPYKKFVGGKIIEEGYYYKGTKHGRWEQYNGNYALTDKTRYHRGWPEESQINYYDAAKTKIKEVIPIEFGVKSGKYYAFYEGGQVEVEGQYENNIKVGKWSEYYQFRRRKKKEIQFAPDAFTKNFEPFTLKEWDEKGNLIFDKEANAKDNLSKF</sequence>
<evidence type="ECO:0008006" key="4">
    <source>
        <dbReference type="Google" id="ProtNLM"/>
    </source>
</evidence>